<gene>
    <name evidence="10" type="ORF">N7492_000006</name>
</gene>
<dbReference type="InterPro" id="IPR006070">
    <property type="entry name" value="Sua5-like_dom"/>
</dbReference>
<dbReference type="InterPro" id="IPR050156">
    <property type="entry name" value="TC-AMP_synthase_SUA5"/>
</dbReference>
<dbReference type="Proteomes" id="UP001146351">
    <property type="component" value="Unassembled WGS sequence"/>
</dbReference>
<keyword evidence="11" id="KW-1185">Reference proteome</keyword>
<comment type="similarity">
    <text evidence="2">Belongs to the SUA5 family.</text>
</comment>
<feature type="region of interest" description="Disordered" evidence="8">
    <location>
        <begin position="1"/>
        <end position="22"/>
    </location>
</feature>
<accession>A0A9W9IPM6</accession>
<evidence type="ECO:0000313" key="10">
    <source>
        <dbReference type="EMBL" id="KAJ5182390.1"/>
    </source>
</evidence>
<sequence>MDNQATDHQASNPRIVPRPGEVPNAKRDAAEAFAILQAGGTIIAPMDVGYTVMSASVEGIEKLFAAKKRQPGHTLGVIGTYASHLQLHDLPPEKYNITRTLTEELGMTIGVIAKIKDSARQLLPCLDQVTKNNTLGIAISEGPFQRELGRLNDENHQLVIGSSANVTGQGQKFVVSDIEPEILAAADLIVDYGRQKWSLYGRAGTVIDVENERVLRIGANYEGIREKLTAWFGWTLPEDPEFGAQSQKA</sequence>
<reference evidence="10" key="1">
    <citation type="submission" date="2022-11" db="EMBL/GenBank/DDBJ databases">
        <authorList>
            <person name="Petersen C."/>
        </authorList>
    </citation>
    <scope>NUCLEOTIDE SEQUENCE</scope>
    <source>
        <strain evidence="10">IBT 21917</strain>
    </source>
</reference>
<dbReference type="GO" id="GO:0003725">
    <property type="term" value="F:double-stranded RNA binding"/>
    <property type="evidence" value="ECO:0007669"/>
    <property type="project" value="InterPro"/>
</dbReference>
<dbReference type="AlphaFoldDB" id="A0A9W9IPM6"/>
<protein>
    <recommendedName>
        <fullName evidence="4">Threonylcarbamoyl-AMP synthase</fullName>
        <ecNumber evidence="3">2.7.7.87</ecNumber>
    </recommendedName>
</protein>
<dbReference type="GO" id="GO:0005737">
    <property type="term" value="C:cytoplasm"/>
    <property type="evidence" value="ECO:0007669"/>
    <property type="project" value="UniProtKB-SubCell"/>
</dbReference>
<comment type="catalytic activity">
    <reaction evidence="7">
        <text>L-threonine + hydrogencarbonate + ATP = L-threonylcarbamoyladenylate + diphosphate + H2O</text>
        <dbReference type="Rhea" id="RHEA:36407"/>
        <dbReference type="ChEBI" id="CHEBI:15377"/>
        <dbReference type="ChEBI" id="CHEBI:17544"/>
        <dbReference type="ChEBI" id="CHEBI:30616"/>
        <dbReference type="ChEBI" id="CHEBI:33019"/>
        <dbReference type="ChEBI" id="CHEBI:57926"/>
        <dbReference type="ChEBI" id="CHEBI:73682"/>
        <dbReference type="EC" id="2.7.7.87"/>
    </reaction>
</comment>
<dbReference type="PANTHER" id="PTHR17490:SF10">
    <property type="entry name" value="THREONYLCARBAMOYL-AMP SYNTHASE"/>
    <property type="match status" value="1"/>
</dbReference>
<dbReference type="GO" id="GO:0061710">
    <property type="term" value="F:L-threonylcarbamoyladenylate synthase"/>
    <property type="evidence" value="ECO:0007669"/>
    <property type="project" value="UniProtKB-EC"/>
</dbReference>
<dbReference type="Gene3D" id="3.90.870.10">
    <property type="entry name" value="DHBP synthase"/>
    <property type="match status" value="1"/>
</dbReference>
<dbReference type="PANTHER" id="PTHR17490">
    <property type="entry name" value="SUA5"/>
    <property type="match status" value="1"/>
</dbReference>
<comment type="subcellular location">
    <subcellularLocation>
        <location evidence="1">Cytoplasm</location>
    </subcellularLocation>
</comment>
<name>A0A9W9IPM6_9EURO</name>
<dbReference type="EC" id="2.7.7.87" evidence="3"/>
<evidence type="ECO:0000256" key="1">
    <source>
        <dbReference type="ARBA" id="ARBA00004496"/>
    </source>
</evidence>
<dbReference type="SUPFAM" id="SSF55821">
    <property type="entry name" value="YrdC/RibB"/>
    <property type="match status" value="1"/>
</dbReference>
<proteinExistence type="inferred from homology"/>
<evidence type="ECO:0000313" key="11">
    <source>
        <dbReference type="Proteomes" id="UP001146351"/>
    </source>
</evidence>
<feature type="domain" description="YrdC-like" evidence="9">
    <location>
        <begin position="26"/>
        <end position="220"/>
    </location>
</feature>
<evidence type="ECO:0000256" key="3">
    <source>
        <dbReference type="ARBA" id="ARBA00012584"/>
    </source>
</evidence>
<dbReference type="GO" id="GO:0006450">
    <property type="term" value="P:regulation of translational fidelity"/>
    <property type="evidence" value="ECO:0007669"/>
    <property type="project" value="TreeGrafter"/>
</dbReference>
<dbReference type="EMBL" id="JAPQKO010000001">
    <property type="protein sequence ID" value="KAJ5182390.1"/>
    <property type="molecule type" value="Genomic_DNA"/>
</dbReference>
<dbReference type="InterPro" id="IPR017945">
    <property type="entry name" value="DHBP_synth_RibB-like_a/b_dom"/>
</dbReference>
<reference evidence="10" key="2">
    <citation type="journal article" date="2023" name="IMA Fungus">
        <title>Comparative genomic study of the Penicillium genus elucidates a diverse pangenome and 15 lateral gene transfer events.</title>
        <authorList>
            <person name="Petersen C."/>
            <person name="Sorensen T."/>
            <person name="Nielsen M.R."/>
            <person name="Sondergaard T.E."/>
            <person name="Sorensen J.L."/>
            <person name="Fitzpatrick D.A."/>
            <person name="Frisvad J.C."/>
            <person name="Nielsen K.L."/>
        </authorList>
    </citation>
    <scope>NUCLEOTIDE SEQUENCE</scope>
    <source>
        <strain evidence="10">IBT 21917</strain>
    </source>
</reference>
<dbReference type="GO" id="GO:0000049">
    <property type="term" value="F:tRNA binding"/>
    <property type="evidence" value="ECO:0007669"/>
    <property type="project" value="TreeGrafter"/>
</dbReference>
<keyword evidence="6" id="KW-0808">Transferase</keyword>
<keyword evidence="5" id="KW-0963">Cytoplasm</keyword>
<evidence type="ECO:0000256" key="4">
    <source>
        <dbReference type="ARBA" id="ARBA00015492"/>
    </source>
</evidence>
<evidence type="ECO:0000256" key="7">
    <source>
        <dbReference type="ARBA" id="ARBA00048366"/>
    </source>
</evidence>
<dbReference type="PROSITE" id="PS51163">
    <property type="entry name" value="YRDC"/>
    <property type="match status" value="1"/>
</dbReference>
<dbReference type="Pfam" id="PF01300">
    <property type="entry name" value="Sua5_yciO_yrdC"/>
    <property type="match status" value="1"/>
</dbReference>
<evidence type="ECO:0000256" key="8">
    <source>
        <dbReference type="SAM" id="MobiDB-lite"/>
    </source>
</evidence>
<evidence type="ECO:0000256" key="2">
    <source>
        <dbReference type="ARBA" id="ARBA00007663"/>
    </source>
</evidence>
<feature type="compositionally biased region" description="Polar residues" evidence="8">
    <location>
        <begin position="1"/>
        <end position="12"/>
    </location>
</feature>
<evidence type="ECO:0000256" key="5">
    <source>
        <dbReference type="ARBA" id="ARBA00022490"/>
    </source>
</evidence>
<evidence type="ECO:0000259" key="9">
    <source>
        <dbReference type="PROSITE" id="PS51163"/>
    </source>
</evidence>
<dbReference type="OrthoDB" id="4664297at2759"/>
<evidence type="ECO:0000256" key="6">
    <source>
        <dbReference type="ARBA" id="ARBA00022679"/>
    </source>
</evidence>
<organism evidence="10 11">
    <name type="scientific">Penicillium capsulatum</name>
    <dbReference type="NCBI Taxonomy" id="69766"/>
    <lineage>
        <taxon>Eukaryota</taxon>
        <taxon>Fungi</taxon>
        <taxon>Dikarya</taxon>
        <taxon>Ascomycota</taxon>
        <taxon>Pezizomycotina</taxon>
        <taxon>Eurotiomycetes</taxon>
        <taxon>Eurotiomycetidae</taxon>
        <taxon>Eurotiales</taxon>
        <taxon>Aspergillaceae</taxon>
        <taxon>Penicillium</taxon>
    </lineage>
</organism>
<comment type="caution">
    <text evidence="10">The sequence shown here is derived from an EMBL/GenBank/DDBJ whole genome shotgun (WGS) entry which is preliminary data.</text>
</comment>